<sequence>MNEIKLGFIGYGRHANNNLYPALKLLGQPIQAIATTSKESSERGMQEQGAENAYADYEEMLEKEDLNCVIISAPGEKHVELTEAALEAGCHVFVEKPLGLNADEAEQVMSKAEATGKHVMVGFMKRFAPAFVRMHELIKDQRFGDLVTVNCVYGVRNFSESIEDVILFAAIHNINMLQSITGEPVKLVGFKRALGDSLTATFSYQVESGITASMSIVAAPSWARLHEEFYVTGTNGFIRVNNVEQLSYHFNPDMSDRPRWQVMDEEETIVTTVSTTSSGGYKDLYQRGFVGELEHFLDCVRIDAKPLTSAEDNLATMKLSDMIISECK</sequence>
<name>A0A955RJY6_9BACT</name>
<comment type="caution">
    <text evidence="2">The sequence shown here is derived from an EMBL/GenBank/DDBJ whole genome shotgun (WGS) entry which is preliminary data.</text>
</comment>
<dbReference type="AlphaFoldDB" id="A0A955RJY6"/>
<dbReference type="Gene3D" id="3.30.360.10">
    <property type="entry name" value="Dihydrodipicolinate Reductase, domain 2"/>
    <property type="match status" value="1"/>
</dbReference>
<dbReference type="Pfam" id="PF01408">
    <property type="entry name" value="GFO_IDH_MocA"/>
    <property type="match status" value="1"/>
</dbReference>
<dbReference type="SUPFAM" id="SSF55347">
    <property type="entry name" value="Glyceraldehyde-3-phosphate dehydrogenase-like, C-terminal domain"/>
    <property type="match status" value="1"/>
</dbReference>
<dbReference type="Proteomes" id="UP000783287">
    <property type="component" value="Unassembled WGS sequence"/>
</dbReference>
<dbReference type="PANTHER" id="PTHR43708">
    <property type="entry name" value="CONSERVED EXPRESSED OXIDOREDUCTASE (EUROFUNG)"/>
    <property type="match status" value="1"/>
</dbReference>
<gene>
    <name evidence="2" type="ORF">KC909_06130</name>
</gene>
<dbReference type="Gene3D" id="3.40.50.720">
    <property type="entry name" value="NAD(P)-binding Rossmann-like Domain"/>
    <property type="match status" value="1"/>
</dbReference>
<feature type="domain" description="Gfo/Idh/MocA-like oxidoreductase N-terminal" evidence="1">
    <location>
        <begin position="4"/>
        <end position="123"/>
    </location>
</feature>
<evidence type="ECO:0000259" key="1">
    <source>
        <dbReference type="Pfam" id="PF01408"/>
    </source>
</evidence>
<dbReference type="InterPro" id="IPR036291">
    <property type="entry name" value="NAD(P)-bd_dom_sf"/>
</dbReference>
<evidence type="ECO:0000313" key="2">
    <source>
        <dbReference type="EMBL" id="MCA9383910.1"/>
    </source>
</evidence>
<dbReference type="PANTHER" id="PTHR43708:SF4">
    <property type="entry name" value="OXIDOREDUCTASE YCEM-RELATED"/>
    <property type="match status" value="1"/>
</dbReference>
<accession>A0A955RJY6</accession>
<dbReference type="SUPFAM" id="SSF51735">
    <property type="entry name" value="NAD(P)-binding Rossmann-fold domains"/>
    <property type="match status" value="1"/>
</dbReference>
<dbReference type="InterPro" id="IPR000683">
    <property type="entry name" value="Gfo/Idh/MocA-like_OxRdtase_N"/>
</dbReference>
<dbReference type="InterPro" id="IPR051317">
    <property type="entry name" value="Gfo/Idh/MocA_oxidoreduct"/>
</dbReference>
<reference evidence="2" key="1">
    <citation type="submission" date="2020-04" db="EMBL/GenBank/DDBJ databases">
        <authorList>
            <person name="Zhang T."/>
        </authorList>
    </citation>
    <scope>NUCLEOTIDE SEQUENCE</scope>
    <source>
        <strain evidence="2">HKST-UBA14</strain>
    </source>
</reference>
<proteinExistence type="predicted"/>
<protein>
    <submittedName>
        <fullName evidence="2">Gfo/Idh/MocA family oxidoreductase</fullName>
    </submittedName>
</protein>
<evidence type="ECO:0000313" key="3">
    <source>
        <dbReference type="Proteomes" id="UP000783287"/>
    </source>
</evidence>
<organism evidence="2 3">
    <name type="scientific">Candidatus Dojkabacteria bacterium</name>
    <dbReference type="NCBI Taxonomy" id="2099670"/>
    <lineage>
        <taxon>Bacteria</taxon>
        <taxon>Candidatus Dojkabacteria</taxon>
    </lineage>
</organism>
<dbReference type="EMBL" id="JAGQLK010000171">
    <property type="protein sequence ID" value="MCA9383910.1"/>
    <property type="molecule type" value="Genomic_DNA"/>
</dbReference>
<reference evidence="2" key="2">
    <citation type="journal article" date="2021" name="Microbiome">
        <title>Successional dynamics and alternative stable states in a saline activated sludge microbial community over 9 years.</title>
        <authorList>
            <person name="Wang Y."/>
            <person name="Ye J."/>
            <person name="Ju F."/>
            <person name="Liu L."/>
            <person name="Boyd J.A."/>
            <person name="Deng Y."/>
            <person name="Parks D.H."/>
            <person name="Jiang X."/>
            <person name="Yin X."/>
            <person name="Woodcroft B.J."/>
            <person name="Tyson G.W."/>
            <person name="Hugenholtz P."/>
            <person name="Polz M.F."/>
            <person name="Zhang T."/>
        </authorList>
    </citation>
    <scope>NUCLEOTIDE SEQUENCE</scope>
    <source>
        <strain evidence="2">HKST-UBA14</strain>
    </source>
</reference>
<dbReference type="GO" id="GO:0000166">
    <property type="term" value="F:nucleotide binding"/>
    <property type="evidence" value="ECO:0007669"/>
    <property type="project" value="InterPro"/>
</dbReference>